<proteinExistence type="predicted"/>
<accession>A0A4Z2JAU5</accession>
<dbReference type="AlphaFoldDB" id="A0A4Z2JAU5"/>
<evidence type="ECO:0000313" key="3">
    <source>
        <dbReference type="Proteomes" id="UP000314294"/>
    </source>
</evidence>
<dbReference type="OrthoDB" id="10598369at2759"/>
<evidence type="ECO:0000313" key="2">
    <source>
        <dbReference type="EMBL" id="TNN87117.1"/>
    </source>
</evidence>
<reference evidence="2 3" key="1">
    <citation type="submission" date="2019-03" db="EMBL/GenBank/DDBJ databases">
        <title>First draft genome of Liparis tanakae, snailfish: a comprehensive survey of snailfish specific genes.</title>
        <authorList>
            <person name="Kim W."/>
            <person name="Song I."/>
            <person name="Jeong J.-H."/>
            <person name="Kim D."/>
            <person name="Kim S."/>
            <person name="Ryu S."/>
            <person name="Song J.Y."/>
            <person name="Lee S.K."/>
        </authorList>
    </citation>
    <scope>NUCLEOTIDE SEQUENCE [LARGE SCALE GENOMIC DNA]</scope>
    <source>
        <tissue evidence="2">Muscle</tissue>
    </source>
</reference>
<feature type="region of interest" description="Disordered" evidence="1">
    <location>
        <begin position="83"/>
        <end position="107"/>
    </location>
</feature>
<sequence>MLTSLAPSPMARVTALLYLFTSSTTWAFCIGVTRQQMTVLHKQATSSKTCSSCGSRASPSLFSSGMTVWHRASSLKNSCAAGSSSLMASTRRPSMPSPPGTSESFPK</sequence>
<dbReference type="EMBL" id="SRLO01000012">
    <property type="protein sequence ID" value="TNN87117.1"/>
    <property type="molecule type" value="Genomic_DNA"/>
</dbReference>
<name>A0A4Z2JAU5_9TELE</name>
<evidence type="ECO:0000256" key="1">
    <source>
        <dbReference type="SAM" id="MobiDB-lite"/>
    </source>
</evidence>
<feature type="compositionally biased region" description="Polar residues" evidence="1">
    <location>
        <begin position="83"/>
        <end position="92"/>
    </location>
</feature>
<organism evidence="2 3">
    <name type="scientific">Liparis tanakae</name>
    <name type="common">Tanaka's snailfish</name>
    <dbReference type="NCBI Taxonomy" id="230148"/>
    <lineage>
        <taxon>Eukaryota</taxon>
        <taxon>Metazoa</taxon>
        <taxon>Chordata</taxon>
        <taxon>Craniata</taxon>
        <taxon>Vertebrata</taxon>
        <taxon>Euteleostomi</taxon>
        <taxon>Actinopterygii</taxon>
        <taxon>Neopterygii</taxon>
        <taxon>Teleostei</taxon>
        <taxon>Neoteleostei</taxon>
        <taxon>Acanthomorphata</taxon>
        <taxon>Eupercaria</taxon>
        <taxon>Perciformes</taxon>
        <taxon>Cottioidei</taxon>
        <taxon>Cottales</taxon>
        <taxon>Liparidae</taxon>
        <taxon>Liparis</taxon>
    </lineage>
</organism>
<keyword evidence="3" id="KW-1185">Reference proteome</keyword>
<gene>
    <name evidence="2" type="ORF">EYF80_002872</name>
</gene>
<dbReference type="Proteomes" id="UP000314294">
    <property type="component" value="Unassembled WGS sequence"/>
</dbReference>
<protein>
    <submittedName>
        <fullName evidence="2">Uncharacterized protein</fullName>
    </submittedName>
</protein>
<comment type="caution">
    <text evidence="2">The sequence shown here is derived from an EMBL/GenBank/DDBJ whole genome shotgun (WGS) entry which is preliminary data.</text>
</comment>